<gene>
    <name evidence="3" type="ORF">AA314_08832</name>
    <name evidence="4" type="ORF">ATI61_111165</name>
</gene>
<keyword evidence="6" id="KW-1185">Reference proteome</keyword>
<dbReference type="Proteomes" id="UP000035579">
    <property type="component" value="Chromosome"/>
</dbReference>
<evidence type="ECO:0000313" key="6">
    <source>
        <dbReference type="Proteomes" id="UP000256345"/>
    </source>
</evidence>
<protein>
    <submittedName>
        <fullName evidence="3">Uncharacterized protein</fullName>
    </submittedName>
</protein>
<evidence type="ECO:0000256" key="2">
    <source>
        <dbReference type="SAM" id="SignalP"/>
    </source>
</evidence>
<feature type="signal peptide" evidence="2">
    <location>
        <begin position="1"/>
        <end position="24"/>
    </location>
</feature>
<evidence type="ECO:0000256" key="1">
    <source>
        <dbReference type="SAM" id="MobiDB-lite"/>
    </source>
</evidence>
<dbReference type="KEGG" id="age:AA314_08832"/>
<feature type="region of interest" description="Disordered" evidence="1">
    <location>
        <begin position="312"/>
        <end position="349"/>
    </location>
</feature>
<dbReference type="EMBL" id="QUMU01000011">
    <property type="protein sequence ID" value="REG26616.1"/>
    <property type="molecule type" value="Genomic_DNA"/>
</dbReference>
<evidence type="ECO:0000313" key="3">
    <source>
        <dbReference type="EMBL" id="AKJ07206.1"/>
    </source>
</evidence>
<sequence length="349" mass="39074">MHDTLKIAIALALLRILSASPAWAADAQVVYPTYGVHNPPSYSPCETPDCLYSRGPGEPSDPLYPLYWSTKWTMYRVYGNYEKHSPPYDGRPPAPLKEGKDYEVSTGATYYDSTWRGDTGEGAMMEYYEGRCLPIFPINNQFSCAFISLGNRAFFVTYDKDRPAGMPPVCLFSDLNHPPRRDFIKHLPYSKGDSKRLGGKVQGYSFWVSRGGKVMQVGVAPDRTKNQDIMFGYGFQSAWTPDKADPKAAPYRHPQSFYFSGFPGYPPPKKGEPQKEPAYPFAPIVSQNYTDFAMVKPDPAKTWDQVAEAMKTTPPPCQLFGPSRQMAATPPPDKTPPTWGDIGEQEKSR</sequence>
<organism evidence="3 5">
    <name type="scientific">Archangium gephyra</name>
    <dbReference type="NCBI Taxonomy" id="48"/>
    <lineage>
        <taxon>Bacteria</taxon>
        <taxon>Pseudomonadati</taxon>
        <taxon>Myxococcota</taxon>
        <taxon>Myxococcia</taxon>
        <taxon>Myxococcales</taxon>
        <taxon>Cystobacterineae</taxon>
        <taxon>Archangiaceae</taxon>
        <taxon>Archangium</taxon>
    </lineage>
</organism>
<dbReference type="AlphaFoldDB" id="A0AAC8QHM5"/>
<keyword evidence="2" id="KW-0732">Signal</keyword>
<name>A0AAC8QHM5_9BACT</name>
<dbReference type="Proteomes" id="UP000256345">
    <property type="component" value="Unassembled WGS sequence"/>
</dbReference>
<accession>A0AAC8QHM5</accession>
<proteinExistence type="predicted"/>
<dbReference type="EMBL" id="CP011509">
    <property type="protein sequence ID" value="AKJ07206.1"/>
    <property type="molecule type" value="Genomic_DNA"/>
</dbReference>
<feature type="chain" id="PRO_5042287959" evidence="2">
    <location>
        <begin position="25"/>
        <end position="349"/>
    </location>
</feature>
<dbReference type="RefSeq" id="WP_053067182.1">
    <property type="nucleotide sequence ID" value="NZ_CP011509.1"/>
</dbReference>
<evidence type="ECO:0000313" key="4">
    <source>
        <dbReference type="EMBL" id="REG26616.1"/>
    </source>
</evidence>
<reference evidence="4 6" key="2">
    <citation type="submission" date="2018-08" db="EMBL/GenBank/DDBJ databases">
        <title>Genomic Encyclopedia of Archaeal and Bacterial Type Strains, Phase II (KMG-II): from individual species to whole genera.</title>
        <authorList>
            <person name="Goeker M."/>
        </authorList>
    </citation>
    <scope>NUCLEOTIDE SEQUENCE [LARGE SCALE GENOMIC DNA]</scope>
    <source>
        <strain evidence="4 6">DSM 2261</strain>
    </source>
</reference>
<reference evidence="3 5" key="1">
    <citation type="submission" date="2015-05" db="EMBL/GenBank/DDBJ databases">
        <title>Genome assembly of Archangium gephyra DSM 2261.</title>
        <authorList>
            <person name="Sharma G."/>
            <person name="Subramanian S."/>
        </authorList>
    </citation>
    <scope>NUCLEOTIDE SEQUENCE [LARGE SCALE GENOMIC DNA]</scope>
    <source>
        <strain evidence="3 5">DSM 2261</strain>
    </source>
</reference>
<evidence type="ECO:0000313" key="5">
    <source>
        <dbReference type="Proteomes" id="UP000035579"/>
    </source>
</evidence>